<evidence type="ECO:0000313" key="1">
    <source>
        <dbReference type="EMBL" id="KAI0046088.1"/>
    </source>
</evidence>
<comment type="caution">
    <text evidence="1">The sequence shown here is derived from an EMBL/GenBank/DDBJ whole genome shotgun (WGS) entry which is preliminary data.</text>
</comment>
<reference evidence="1" key="2">
    <citation type="journal article" date="2022" name="New Phytol.">
        <title>Evolutionary transition to the ectomycorrhizal habit in the genomes of a hyperdiverse lineage of mushroom-forming fungi.</title>
        <authorList>
            <person name="Looney B."/>
            <person name="Miyauchi S."/>
            <person name="Morin E."/>
            <person name="Drula E."/>
            <person name="Courty P.E."/>
            <person name="Kohler A."/>
            <person name="Kuo A."/>
            <person name="LaButti K."/>
            <person name="Pangilinan J."/>
            <person name="Lipzen A."/>
            <person name="Riley R."/>
            <person name="Andreopoulos W."/>
            <person name="He G."/>
            <person name="Johnson J."/>
            <person name="Nolan M."/>
            <person name="Tritt A."/>
            <person name="Barry K.W."/>
            <person name="Grigoriev I.V."/>
            <person name="Nagy L.G."/>
            <person name="Hibbett D."/>
            <person name="Henrissat B."/>
            <person name="Matheny P.B."/>
            <person name="Labbe J."/>
            <person name="Martin F.M."/>
        </authorList>
    </citation>
    <scope>NUCLEOTIDE SEQUENCE</scope>
    <source>
        <strain evidence="1">FP105234-sp</strain>
    </source>
</reference>
<proteinExistence type="predicted"/>
<reference evidence="1" key="1">
    <citation type="submission" date="2021-02" db="EMBL/GenBank/DDBJ databases">
        <authorList>
            <consortium name="DOE Joint Genome Institute"/>
            <person name="Ahrendt S."/>
            <person name="Looney B.P."/>
            <person name="Miyauchi S."/>
            <person name="Morin E."/>
            <person name="Drula E."/>
            <person name="Courty P.E."/>
            <person name="Chicoki N."/>
            <person name="Fauchery L."/>
            <person name="Kohler A."/>
            <person name="Kuo A."/>
            <person name="Labutti K."/>
            <person name="Pangilinan J."/>
            <person name="Lipzen A."/>
            <person name="Riley R."/>
            <person name="Andreopoulos W."/>
            <person name="He G."/>
            <person name="Johnson J."/>
            <person name="Barry K.W."/>
            <person name="Grigoriev I.V."/>
            <person name="Nagy L."/>
            <person name="Hibbett D."/>
            <person name="Henrissat B."/>
            <person name="Matheny P.B."/>
            <person name="Labbe J."/>
            <person name="Martin F."/>
        </authorList>
    </citation>
    <scope>NUCLEOTIDE SEQUENCE</scope>
    <source>
        <strain evidence="1">FP105234-sp</strain>
    </source>
</reference>
<evidence type="ECO:0000313" key="2">
    <source>
        <dbReference type="Proteomes" id="UP000814033"/>
    </source>
</evidence>
<dbReference type="EMBL" id="MU275935">
    <property type="protein sequence ID" value="KAI0046088.1"/>
    <property type="molecule type" value="Genomic_DNA"/>
</dbReference>
<accession>A0ACB8RRE6</accession>
<sequence length="64" mass="7396">SVEEAEARRLDLHSLQDRGGQLTLGRFRRPNHSGMNRRVRVVSDTREHAPPPSPPLRKREFIGR</sequence>
<keyword evidence="2" id="KW-1185">Reference proteome</keyword>
<protein>
    <submittedName>
        <fullName evidence="1">Uncharacterized protein</fullName>
    </submittedName>
</protein>
<feature type="non-terminal residue" evidence="1">
    <location>
        <position position="1"/>
    </location>
</feature>
<name>A0ACB8RRE6_9AGAM</name>
<organism evidence="1 2">
    <name type="scientific">Auriscalpium vulgare</name>
    <dbReference type="NCBI Taxonomy" id="40419"/>
    <lineage>
        <taxon>Eukaryota</taxon>
        <taxon>Fungi</taxon>
        <taxon>Dikarya</taxon>
        <taxon>Basidiomycota</taxon>
        <taxon>Agaricomycotina</taxon>
        <taxon>Agaricomycetes</taxon>
        <taxon>Russulales</taxon>
        <taxon>Auriscalpiaceae</taxon>
        <taxon>Auriscalpium</taxon>
    </lineage>
</organism>
<dbReference type="Proteomes" id="UP000814033">
    <property type="component" value="Unassembled WGS sequence"/>
</dbReference>
<gene>
    <name evidence="1" type="ORF">FA95DRAFT_1560524</name>
</gene>